<proteinExistence type="predicted"/>
<organism evidence="1">
    <name type="scientific">Arundo donax</name>
    <name type="common">Giant reed</name>
    <name type="synonym">Donax arundinaceus</name>
    <dbReference type="NCBI Taxonomy" id="35708"/>
    <lineage>
        <taxon>Eukaryota</taxon>
        <taxon>Viridiplantae</taxon>
        <taxon>Streptophyta</taxon>
        <taxon>Embryophyta</taxon>
        <taxon>Tracheophyta</taxon>
        <taxon>Spermatophyta</taxon>
        <taxon>Magnoliopsida</taxon>
        <taxon>Liliopsida</taxon>
        <taxon>Poales</taxon>
        <taxon>Poaceae</taxon>
        <taxon>PACMAD clade</taxon>
        <taxon>Arundinoideae</taxon>
        <taxon>Arundineae</taxon>
        <taxon>Arundo</taxon>
    </lineage>
</organism>
<evidence type="ECO:0000313" key="1">
    <source>
        <dbReference type="EMBL" id="JAE23987.1"/>
    </source>
</evidence>
<reference evidence="1" key="2">
    <citation type="journal article" date="2015" name="Data Brief">
        <title>Shoot transcriptome of the giant reed, Arundo donax.</title>
        <authorList>
            <person name="Barrero R.A."/>
            <person name="Guerrero F.D."/>
            <person name="Moolhuijzen P."/>
            <person name="Goolsby J.A."/>
            <person name="Tidwell J."/>
            <person name="Bellgard S.E."/>
            <person name="Bellgard M.I."/>
        </authorList>
    </citation>
    <scope>NUCLEOTIDE SEQUENCE</scope>
    <source>
        <tissue evidence="1">Shoot tissue taken approximately 20 cm above the soil surface</tissue>
    </source>
</reference>
<protein>
    <submittedName>
        <fullName evidence="1">Uncharacterized protein</fullName>
    </submittedName>
</protein>
<reference evidence="1" key="1">
    <citation type="submission" date="2014-09" db="EMBL/GenBank/DDBJ databases">
        <authorList>
            <person name="Magalhaes I.L.F."/>
            <person name="Oliveira U."/>
            <person name="Santos F.R."/>
            <person name="Vidigal T.H.D.A."/>
            <person name="Brescovit A.D."/>
            <person name="Santos A.J."/>
        </authorList>
    </citation>
    <scope>NUCLEOTIDE SEQUENCE</scope>
    <source>
        <tissue evidence="1">Shoot tissue taken approximately 20 cm above the soil surface</tissue>
    </source>
</reference>
<name>A0A0A9GHL7_ARUDO</name>
<sequence length="25" mass="2783">MGRCLVPGFLAVPSCLFCFPRVIAW</sequence>
<dbReference type="EMBL" id="GBRH01173909">
    <property type="protein sequence ID" value="JAE23987.1"/>
    <property type="molecule type" value="Transcribed_RNA"/>
</dbReference>
<accession>A0A0A9GHL7</accession>
<dbReference type="AlphaFoldDB" id="A0A0A9GHL7"/>